<evidence type="ECO:0000313" key="3">
    <source>
        <dbReference type="Proteomes" id="UP000176631"/>
    </source>
</evidence>
<proteinExistence type="predicted"/>
<dbReference type="EMBL" id="MHCP01000025">
    <property type="protein sequence ID" value="OGY23393.1"/>
    <property type="molecule type" value="Genomic_DNA"/>
</dbReference>
<keyword evidence="1" id="KW-0472">Membrane</keyword>
<organism evidence="2 3">
    <name type="scientific">Candidatus Woykebacteria bacterium RBG_13_40_15</name>
    <dbReference type="NCBI Taxonomy" id="1802593"/>
    <lineage>
        <taxon>Bacteria</taxon>
        <taxon>Candidatus Woykeibacteriota</taxon>
    </lineage>
</organism>
<feature type="transmembrane region" description="Helical" evidence="1">
    <location>
        <begin position="34"/>
        <end position="55"/>
    </location>
</feature>
<comment type="caution">
    <text evidence="2">The sequence shown here is derived from an EMBL/GenBank/DDBJ whole genome shotgun (WGS) entry which is preliminary data.</text>
</comment>
<gene>
    <name evidence="2" type="ORF">A2172_04155</name>
</gene>
<reference evidence="2 3" key="1">
    <citation type="journal article" date="2016" name="Nat. Commun.">
        <title>Thousands of microbial genomes shed light on interconnected biogeochemical processes in an aquifer system.</title>
        <authorList>
            <person name="Anantharaman K."/>
            <person name="Brown C.T."/>
            <person name="Hug L.A."/>
            <person name="Sharon I."/>
            <person name="Castelle C.J."/>
            <person name="Probst A.J."/>
            <person name="Thomas B.C."/>
            <person name="Singh A."/>
            <person name="Wilkins M.J."/>
            <person name="Karaoz U."/>
            <person name="Brodie E.L."/>
            <person name="Williams K.H."/>
            <person name="Hubbard S.S."/>
            <person name="Banfield J.F."/>
        </authorList>
    </citation>
    <scope>NUCLEOTIDE SEQUENCE [LARGE SCALE GENOMIC DNA]</scope>
</reference>
<keyword evidence="1" id="KW-0812">Transmembrane</keyword>
<name>A0A1G1W6U7_9BACT</name>
<evidence type="ECO:0008006" key="4">
    <source>
        <dbReference type="Google" id="ProtNLM"/>
    </source>
</evidence>
<evidence type="ECO:0000313" key="2">
    <source>
        <dbReference type="EMBL" id="OGY23393.1"/>
    </source>
</evidence>
<dbReference type="AlphaFoldDB" id="A0A1G1W6U7"/>
<dbReference type="STRING" id="1802593.A2172_04155"/>
<evidence type="ECO:0000256" key="1">
    <source>
        <dbReference type="SAM" id="Phobius"/>
    </source>
</evidence>
<protein>
    <recommendedName>
        <fullName evidence="4">DUF5668 domain-containing protein</fullName>
    </recommendedName>
</protein>
<sequence length="59" mass="6203">MKKVDKKTTSLALLVLSLVGILLAALDYIGNVPVLNLGADSWLLVSIVVAVYAVYAKSA</sequence>
<keyword evidence="1" id="KW-1133">Transmembrane helix</keyword>
<dbReference type="Proteomes" id="UP000176631">
    <property type="component" value="Unassembled WGS sequence"/>
</dbReference>
<accession>A0A1G1W6U7</accession>